<dbReference type="AlphaFoldDB" id="B9TP91"/>
<accession>B9TP91</accession>
<dbReference type="InParanoid" id="B9TP91"/>
<evidence type="ECO:0000313" key="3">
    <source>
        <dbReference type="Proteomes" id="UP000008311"/>
    </source>
</evidence>
<evidence type="ECO:0000256" key="1">
    <source>
        <dbReference type="SAM" id="MobiDB-lite"/>
    </source>
</evidence>
<protein>
    <submittedName>
        <fullName evidence="2">Uncharacterized protein</fullName>
    </submittedName>
</protein>
<keyword evidence="3" id="KW-1185">Reference proteome</keyword>
<evidence type="ECO:0000313" key="2">
    <source>
        <dbReference type="EMBL" id="EEF22322.1"/>
    </source>
</evidence>
<feature type="region of interest" description="Disordered" evidence="1">
    <location>
        <begin position="1"/>
        <end position="31"/>
    </location>
</feature>
<reference evidence="3" key="1">
    <citation type="journal article" date="2010" name="Nat. Biotechnol.">
        <title>Draft genome sequence of the oilseed species Ricinus communis.</title>
        <authorList>
            <person name="Chan A.P."/>
            <person name="Crabtree J."/>
            <person name="Zhao Q."/>
            <person name="Lorenzi H."/>
            <person name="Orvis J."/>
            <person name="Puiu D."/>
            <person name="Melake-Berhan A."/>
            <person name="Jones K.M."/>
            <person name="Redman J."/>
            <person name="Chen G."/>
            <person name="Cahoon E.B."/>
            <person name="Gedil M."/>
            <person name="Stanke M."/>
            <person name="Haas B.J."/>
            <person name="Wortman J.R."/>
            <person name="Fraser-Liggett C.M."/>
            <person name="Ravel J."/>
            <person name="Rabinowicz P.D."/>
        </authorList>
    </citation>
    <scope>NUCLEOTIDE SEQUENCE [LARGE SCALE GENOMIC DNA]</scope>
    <source>
        <strain evidence="3">cv. Hale</strain>
    </source>
</reference>
<proteinExistence type="predicted"/>
<dbReference type="Proteomes" id="UP000008311">
    <property type="component" value="Unassembled WGS sequence"/>
</dbReference>
<gene>
    <name evidence="2" type="ORF">RCOM_2052220</name>
</gene>
<sequence length="106" mass="11478">MAGPRRLHGRRQIRHGWLTEGKSGSRRRHVGGIPSAKFRQRGMGERAAQIGPDPRLVAEILRLAIAAVEPGEGAEQAGVTLRRHDGVEFGKPGGIEIAVCRASRLD</sequence>
<name>B9TP91_RICCO</name>
<feature type="compositionally biased region" description="Basic residues" evidence="1">
    <location>
        <begin position="1"/>
        <end position="14"/>
    </location>
</feature>
<organism evidence="2 3">
    <name type="scientific">Ricinus communis</name>
    <name type="common">Castor bean</name>
    <dbReference type="NCBI Taxonomy" id="3988"/>
    <lineage>
        <taxon>Eukaryota</taxon>
        <taxon>Viridiplantae</taxon>
        <taxon>Streptophyta</taxon>
        <taxon>Embryophyta</taxon>
        <taxon>Tracheophyta</taxon>
        <taxon>Spermatophyta</taxon>
        <taxon>Magnoliopsida</taxon>
        <taxon>eudicotyledons</taxon>
        <taxon>Gunneridae</taxon>
        <taxon>Pentapetalae</taxon>
        <taxon>rosids</taxon>
        <taxon>fabids</taxon>
        <taxon>Malpighiales</taxon>
        <taxon>Euphorbiaceae</taxon>
        <taxon>Acalyphoideae</taxon>
        <taxon>Acalypheae</taxon>
        <taxon>Ricinus</taxon>
    </lineage>
</organism>
<dbReference type="EMBL" id="EQ995039">
    <property type="protein sequence ID" value="EEF22322.1"/>
    <property type="molecule type" value="Genomic_DNA"/>
</dbReference>
<feature type="non-terminal residue" evidence="2">
    <location>
        <position position="106"/>
    </location>
</feature>